<feature type="compositionally biased region" description="Low complexity" evidence="1">
    <location>
        <begin position="48"/>
        <end position="63"/>
    </location>
</feature>
<feature type="region of interest" description="Disordered" evidence="1">
    <location>
        <begin position="47"/>
        <end position="111"/>
    </location>
</feature>
<evidence type="ECO:0000313" key="3">
    <source>
        <dbReference type="Proteomes" id="UP000037136"/>
    </source>
</evidence>
<comment type="caution">
    <text evidence="2">The sequence shown here is derived from an EMBL/GenBank/DDBJ whole genome shotgun (WGS) entry which is preliminary data.</text>
</comment>
<keyword evidence="3" id="KW-1185">Reference proteome</keyword>
<evidence type="ECO:0000256" key="1">
    <source>
        <dbReference type="SAM" id="MobiDB-lite"/>
    </source>
</evidence>
<dbReference type="OrthoDB" id="341898at2759"/>
<proteinExistence type="predicted"/>
<gene>
    <name evidence="2" type="ORF">XA68_14553</name>
</gene>
<reference evidence="2 3" key="2">
    <citation type="journal article" date="2017" name="Sci. Rep.">
        <title>Ant-infecting Ophiocordyceps genomes reveal a high diversity of potential behavioral manipulation genes and a possible major role for enterotoxins.</title>
        <authorList>
            <person name="de Bekker C."/>
            <person name="Ohm R.A."/>
            <person name="Evans H.C."/>
            <person name="Brachmann A."/>
            <person name="Hughes D.P."/>
        </authorList>
    </citation>
    <scope>NUCLEOTIDE SEQUENCE [LARGE SCALE GENOMIC DNA]</scope>
    <source>
        <strain evidence="2 3">SC16a</strain>
    </source>
</reference>
<feature type="region of interest" description="Disordered" evidence="1">
    <location>
        <begin position="1"/>
        <end position="23"/>
    </location>
</feature>
<protein>
    <submittedName>
        <fullName evidence="2">Uncharacterized protein</fullName>
    </submittedName>
</protein>
<feature type="compositionally biased region" description="Polar residues" evidence="1">
    <location>
        <begin position="85"/>
        <end position="97"/>
    </location>
</feature>
<name>A0A2A9P8R0_OPHUN</name>
<organism evidence="2 3">
    <name type="scientific">Ophiocordyceps unilateralis</name>
    <name type="common">Zombie-ant fungus</name>
    <name type="synonym">Torrubia unilateralis</name>
    <dbReference type="NCBI Taxonomy" id="268505"/>
    <lineage>
        <taxon>Eukaryota</taxon>
        <taxon>Fungi</taxon>
        <taxon>Dikarya</taxon>
        <taxon>Ascomycota</taxon>
        <taxon>Pezizomycotina</taxon>
        <taxon>Sordariomycetes</taxon>
        <taxon>Hypocreomycetidae</taxon>
        <taxon>Hypocreales</taxon>
        <taxon>Ophiocordycipitaceae</taxon>
        <taxon>Ophiocordyceps</taxon>
    </lineage>
</organism>
<dbReference type="Proteomes" id="UP000037136">
    <property type="component" value="Unassembled WGS sequence"/>
</dbReference>
<sequence>MAEDKDSEVLATIAAGGTPDRASWPGLRAEIVARLDKIAVSVFPIPKLSPSRSRLSSSSCSSPRAHDASSVTLDAETAENRAESTVESSDQQQQQAVTLPRQIAPSRRAGAQARRSLSRAGFVSARCRSCRSCDFGHGHLSASARCAGLDRFA</sequence>
<dbReference type="EMBL" id="LAZP02000364">
    <property type="protein sequence ID" value="PFH57809.1"/>
    <property type="molecule type" value="Genomic_DNA"/>
</dbReference>
<dbReference type="AlphaFoldDB" id="A0A2A9P8R0"/>
<dbReference type="STRING" id="268505.A0A2A9P8R0"/>
<reference evidence="2 3" key="1">
    <citation type="journal article" date="2015" name="BMC Genomics">
        <title>Gene expression during zombie ant biting behavior reflects the complexity underlying fungal parasitic behavioral manipulation.</title>
        <authorList>
            <person name="de Bekker C."/>
            <person name="Ohm R.A."/>
            <person name="Loreto R.G."/>
            <person name="Sebastian A."/>
            <person name="Albert I."/>
            <person name="Merrow M."/>
            <person name="Brachmann A."/>
            <person name="Hughes D.P."/>
        </authorList>
    </citation>
    <scope>NUCLEOTIDE SEQUENCE [LARGE SCALE GENOMIC DNA]</scope>
    <source>
        <strain evidence="2 3">SC16a</strain>
    </source>
</reference>
<accession>A0A2A9P8R0</accession>
<evidence type="ECO:0000313" key="2">
    <source>
        <dbReference type="EMBL" id="PFH57809.1"/>
    </source>
</evidence>